<feature type="region of interest" description="Disordered" evidence="2">
    <location>
        <begin position="208"/>
        <end position="311"/>
    </location>
</feature>
<dbReference type="AlphaFoldDB" id="A0A0D2J0B1"/>
<dbReference type="Pfam" id="PF00415">
    <property type="entry name" value="RCC1"/>
    <property type="match status" value="1"/>
</dbReference>
<proteinExistence type="predicted"/>
<dbReference type="Proteomes" id="UP000054498">
    <property type="component" value="Unassembled WGS sequence"/>
</dbReference>
<feature type="compositionally biased region" description="Basic and acidic residues" evidence="2">
    <location>
        <begin position="252"/>
        <end position="265"/>
    </location>
</feature>
<keyword evidence="4" id="KW-1185">Reference proteome</keyword>
<dbReference type="PROSITE" id="PS50012">
    <property type="entry name" value="RCC1_3"/>
    <property type="match status" value="1"/>
</dbReference>
<feature type="region of interest" description="Disordered" evidence="2">
    <location>
        <begin position="523"/>
        <end position="543"/>
    </location>
</feature>
<dbReference type="SUPFAM" id="SSF50985">
    <property type="entry name" value="RCC1/BLIP-II"/>
    <property type="match status" value="1"/>
</dbReference>
<feature type="compositionally biased region" description="Low complexity" evidence="2">
    <location>
        <begin position="411"/>
        <end position="420"/>
    </location>
</feature>
<reference evidence="3 4" key="1">
    <citation type="journal article" date="2013" name="BMC Genomics">
        <title>Reconstruction of the lipid metabolism for the microalga Monoraphidium neglectum from its genome sequence reveals characteristics suitable for biofuel production.</title>
        <authorList>
            <person name="Bogen C."/>
            <person name="Al-Dilaimi A."/>
            <person name="Albersmeier A."/>
            <person name="Wichmann J."/>
            <person name="Grundmann M."/>
            <person name="Rupp O."/>
            <person name="Lauersen K.J."/>
            <person name="Blifernez-Klassen O."/>
            <person name="Kalinowski J."/>
            <person name="Goesmann A."/>
            <person name="Mussgnug J.H."/>
            <person name="Kruse O."/>
        </authorList>
    </citation>
    <scope>NUCLEOTIDE SEQUENCE [LARGE SCALE GENOMIC DNA]</scope>
    <source>
        <strain evidence="3 4">SAG 48.87</strain>
    </source>
</reference>
<dbReference type="InterPro" id="IPR000408">
    <property type="entry name" value="Reg_chr_condens"/>
</dbReference>
<organism evidence="3 4">
    <name type="scientific">Monoraphidium neglectum</name>
    <dbReference type="NCBI Taxonomy" id="145388"/>
    <lineage>
        <taxon>Eukaryota</taxon>
        <taxon>Viridiplantae</taxon>
        <taxon>Chlorophyta</taxon>
        <taxon>core chlorophytes</taxon>
        <taxon>Chlorophyceae</taxon>
        <taxon>CS clade</taxon>
        <taxon>Sphaeropleales</taxon>
        <taxon>Selenastraceae</taxon>
        <taxon>Monoraphidium</taxon>
    </lineage>
</organism>
<sequence>MRAELAAAGESHVVVVCTLRGRGGANGGARASAGSATPPGGPSFTSRAPSSVPAPAPGELGGAAGGGGAPDGTCFRLVAWGVNSHGQLGCAAPEGCNVPQFVAGINGRRVLHLSAGATFSMAVCEHDPREAAARWSSESEDEILRSFGTPFAAGRVPADRGGGGGAGGGLPPSGAARTPLSSSQLLAAGLAAGGGGAAGLAVSGSAGSLGAGGGGSGPPSVRGEGGGGGGGGGGIGRRSDRGRQVELSAPSRHSDRGAPRERERGGGGGGAGASASAGAGALAARHLSERSLGAARPSERGSLAAGGSGALSLGPSFSLARAASERGGGGAFAAALSIGSSSELRGSAGAPSPSTLAADPSLLSLQKLSALAARSRLAAPFRAIRSPAGPRGGAPGAGGGSGGGGLGGRGAAALLGPRASYRSLTSSAPRSEPDLSRVSGGSSLASTASASAGARTPRYSYSAHGGGGAGDATPTGSALGAPLGDPAPPSEGGPAARAAYWRDRAVRTEAALARKQQELEALQAQLQRAAGGAAGNPKPQPGP</sequence>
<feature type="region of interest" description="Disordered" evidence="2">
    <location>
        <begin position="151"/>
        <end position="179"/>
    </location>
</feature>
<evidence type="ECO:0000313" key="4">
    <source>
        <dbReference type="Proteomes" id="UP000054498"/>
    </source>
</evidence>
<feature type="compositionally biased region" description="Gly residues" evidence="2">
    <location>
        <begin position="208"/>
        <end position="236"/>
    </location>
</feature>
<gene>
    <name evidence="3" type="ORF">MNEG_14445</name>
</gene>
<name>A0A0D2J0B1_9CHLO</name>
<feature type="compositionally biased region" description="Low complexity" evidence="2">
    <location>
        <begin position="273"/>
        <end position="285"/>
    </location>
</feature>
<dbReference type="KEGG" id="mng:MNEG_14445"/>
<feature type="compositionally biased region" description="Low complexity" evidence="2">
    <location>
        <begin position="471"/>
        <end position="484"/>
    </location>
</feature>
<feature type="compositionally biased region" description="Low complexity" evidence="2">
    <location>
        <begin position="439"/>
        <end position="454"/>
    </location>
</feature>
<evidence type="ECO:0000256" key="2">
    <source>
        <dbReference type="SAM" id="MobiDB-lite"/>
    </source>
</evidence>
<feature type="region of interest" description="Disordered" evidence="2">
    <location>
        <begin position="383"/>
        <end position="498"/>
    </location>
</feature>
<protein>
    <submittedName>
        <fullName evidence="3">Uncharacterized protein</fullName>
    </submittedName>
</protein>
<accession>A0A0D2J0B1</accession>
<dbReference type="InterPro" id="IPR009091">
    <property type="entry name" value="RCC1/BLIP-II"/>
</dbReference>
<feature type="repeat" description="RCC1" evidence="1">
    <location>
        <begin position="75"/>
        <end position="126"/>
    </location>
</feature>
<feature type="compositionally biased region" description="Gly residues" evidence="2">
    <location>
        <begin position="160"/>
        <end position="171"/>
    </location>
</feature>
<dbReference type="EMBL" id="KK104709">
    <property type="protein sequence ID" value="KIY93517.1"/>
    <property type="molecule type" value="Genomic_DNA"/>
</dbReference>
<dbReference type="RefSeq" id="XP_013892537.1">
    <property type="nucleotide sequence ID" value="XM_014037083.1"/>
</dbReference>
<dbReference type="GeneID" id="25732008"/>
<feature type="compositionally biased region" description="Gly residues" evidence="2">
    <location>
        <begin position="390"/>
        <end position="410"/>
    </location>
</feature>
<dbReference type="STRING" id="145388.A0A0D2J0B1"/>
<evidence type="ECO:0000313" key="3">
    <source>
        <dbReference type="EMBL" id="KIY93517.1"/>
    </source>
</evidence>
<dbReference type="Gene3D" id="2.130.10.30">
    <property type="entry name" value="Regulator of chromosome condensation 1/beta-lactamase-inhibitor protein II"/>
    <property type="match status" value="1"/>
</dbReference>
<feature type="region of interest" description="Disordered" evidence="2">
    <location>
        <begin position="24"/>
        <end position="65"/>
    </location>
</feature>
<feature type="compositionally biased region" description="Low complexity" evidence="2">
    <location>
        <begin position="28"/>
        <end position="53"/>
    </location>
</feature>
<evidence type="ECO:0000256" key="1">
    <source>
        <dbReference type="PROSITE-ProRule" id="PRU00235"/>
    </source>
</evidence>